<feature type="domain" description="Non-haem dioxygenase N-terminal" evidence="6">
    <location>
        <begin position="17"/>
        <end position="144"/>
    </location>
</feature>
<evidence type="ECO:0000313" key="8">
    <source>
        <dbReference type="Proteomes" id="UP000186601"/>
    </source>
</evidence>
<organism evidence="7 8">
    <name type="scientific">Hermanssonia centrifuga</name>
    <dbReference type="NCBI Taxonomy" id="98765"/>
    <lineage>
        <taxon>Eukaryota</taxon>
        <taxon>Fungi</taxon>
        <taxon>Dikarya</taxon>
        <taxon>Basidiomycota</taxon>
        <taxon>Agaricomycotina</taxon>
        <taxon>Agaricomycetes</taxon>
        <taxon>Polyporales</taxon>
        <taxon>Meruliaceae</taxon>
        <taxon>Hermanssonia</taxon>
    </lineage>
</organism>
<dbReference type="InterPro" id="IPR027443">
    <property type="entry name" value="IPNS-like_sf"/>
</dbReference>
<dbReference type="OrthoDB" id="288590at2759"/>
<dbReference type="Proteomes" id="UP000186601">
    <property type="component" value="Unassembled WGS sequence"/>
</dbReference>
<keyword evidence="3" id="KW-0560">Oxidoreductase</keyword>
<dbReference type="Gene3D" id="2.60.120.330">
    <property type="entry name" value="B-lactam Antibiotic, Isopenicillin N Synthase, Chain"/>
    <property type="match status" value="1"/>
</dbReference>
<dbReference type="PRINTS" id="PR00682">
    <property type="entry name" value="IPNSYNTHASE"/>
</dbReference>
<dbReference type="SUPFAM" id="SSF51197">
    <property type="entry name" value="Clavaminate synthase-like"/>
    <property type="match status" value="1"/>
</dbReference>
<evidence type="ECO:0000256" key="1">
    <source>
        <dbReference type="ARBA" id="ARBA00008056"/>
    </source>
</evidence>
<evidence type="ECO:0000259" key="5">
    <source>
        <dbReference type="Pfam" id="PF03171"/>
    </source>
</evidence>
<comment type="caution">
    <text evidence="7">The sequence shown here is derived from an EMBL/GenBank/DDBJ whole genome shotgun (WGS) entry which is preliminary data.</text>
</comment>
<evidence type="ECO:0000256" key="2">
    <source>
        <dbReference type="ARBA" id="ARBA00022723"/>
    </source>
</evidence>
<dbReference type="STRING" id="98765.A0A2R6NXU7"/>
<dbReference type="EMBL" id="MLYV02000692">
    <property type="protein sequence ID" value="PSR79567.1"/>
    <property type="molecule type" value="Genomic_DNA"/>
</dbReference>
<proteinExistence type="inferred from homology"/>
<evidence type="ECO:0000256" key="4">
    <source>
        <dbReference type="ARBA" id="ARBA00023004"/>
    </source>
</evidence>
<protein>
    <recommendedName>
        <fullName evidence="9">Clavaminate synthase-like protein</fullName>
    </recommendedName>
</protein>
<comment type="similarity">
    <text evidence="1">Belongs to the iron/ascorbate-dependent oxidoreductase family.</text>
</comment>
<evidence type="ECO:0000256" key="3">
    <source>
        <dbReference type="ARBA" id="ARBA00023002"/>
    </source>
</evidence>
<keyword evidence="2" id="KW-0479">Metal-binding</keyword>
<dbReference type="InterPro" id="IPR026992">
    <property type="entry name" value="DIOX_N"/>
</dbReference>
<evidence type="ECO:0008006" key="9">
    <source>
        <dbReference type="Google" id="ProtNLM"/>
    </source>
</evidence>
<keyword evidence="4" id="KW-0408">Iron</keyword>
<gene>
    <name evidence="7" type="ORF">PHLCEN_2v6978</name>
</gene>
<dbReference type="InterPro" id="IPR044861">
    <property type="entry name" value="IPNS-like_FE2OG_OXY"/>
</dbReference>
<feature type="domain" description="Isopenicillin N synthase-like Fe(2+) 2OG dioxygenase" evidence="5">
    <location>
        <begin position="192"/>
        <end position="254"/>
    </location>
</feature>
<evidence type="ECO:0000313" key="7">
    <source>
        <dbReference type="EMBL" id="PSR79567.1"/>
    </source>
</evidence>
<dbReference type="GO" id="GO:0046872">
    <property type="term" value="F:metal ion binding"/>
    <property type="evidence" value="ECO:0007669"/>
    <property type="project" value="UniProtKB-KW"/>
</dbReference>
<dbReference type="PANTHER" id="PTHR10209:SF885">
    <property type="entry name" value="2OG-FE(II) OXYGENASE FAMILY, PUTATIVE (AFU_ORTHOLOGUE AFUA_2G00750)-RELATED"/>
    <property type="match status" value="1"/>
</dbReference>
<reference evidence="7 8" key="1">
    <citation type="submission" date="2018-02" db="EMBL/GenBank/DDBJ databases">
        <title>Genome sequence of the basidiomycete white-rot fungus Phlebia centrifuga.</title>
        <authorList>
            <person name="Granchi Z."/>
            <person name="Peng M."/>
            <person name="de Vries R.P."/>
            <person name="Hilden K."/>
            <person name="Makela M.R."/>
            <person name="Grigoriev I."/>
            <person name="Riley R."/>
        </authorList>
    </citation>
    <scope>NUCLEOTIDE SEQUENCE [LARGE SCALE GENOMIC DNA]</scope>
    <source>
        <strain evidence="7 8">FBCC195</strain>
    </source>
</reference>
<evidence type="ECO:0000259" key="6">
    <source>
        <dbReference type="Pfam" id="PF14226"/>
    </source>
</evidence>
<keyword evidence="8" id="KW-1185">Reference proteome</keyword>
<sequence length="255" mass="28333">MSLVEAAERAENAFSHIPIIDLGNISNPDPAIRKLLSDSIRDACINVGFLYVKNHGIPDEVIGNALSASKEFFSLPLEKKKEVDNSKTPNFKGYNSVLSSVNDPDSDGDMHEGFEFGWEELVPKVNDEKRANDGVMAGANIWPTDPVDFRKAVLTYYHAAVELGRKLFPLFALALDLSEDFFEDKTRNAAALMRVLHYPPQTGPVDNRVIGIGAHTDWECFTILWQEPDIQALQVLNTTKQWIDAPPIPGTLVVK</sequence>
<accession>A0A2R6NXU7</accession>
<dbReference type="GO" id="GO:0016491">
    <property type="term" value="F:oxidoreductase activity"/>
    <property type="evidence" value="ECO:0007669"/>
    <property type="project" value="UniProtKB-KW"/>
</dbReference>
<dbReference type="PANTHER" id="PTHR10209">
    <property type="entry name" value="OXIDOREDUCTASE, 2OG-FE II OXYGENASE FAMILY PROTEIN"/>
    <property type="match status" value="1"/>
</dbReference>
<dbReference type="Pfam" id="PF03171">
    <property type="entry name" value="2OG-FeII_Oxy"/>
    <property type="match status" value="1"/>
</dbReference>
<dbReference type="Pfam" id="PF14226">
    <property type="entry name" value="DIOX_N"/>
    <property type="match status" value="1"/>
</dbReference>
<name>A0A2R6NXU7_9APHY</name>
<dbReference type="AlphaFoldDB" id="A0A2R6NXU7"/>